<dbReference type="OrthoDB" id="2414129at2"/>
<reference evidence="2 3" key="1">
    <citation type="submission" date="2018-06" db="EMBL/GenBank/DDBJ databases">
        <authorList>
            <consortium name="Pathogen Informatics"/>
            <person name="Doyle S."/>
        </authorList>
    </citation>
    <scope>NUCLEOTIDE SEQUENCE [LARGE SCALE GENOMIC DNA]</scope>
    <source>
        <strain evidence="2 3">NCTC12413</strain>
    </source>
</reference>
<dbReference type="AlphaFoldDB" id="A0A380CAU8"/>
<evidence type="ECO:0000256" key="1">
    <source>
        <dbReference type="SAM" id="Coils"/>
    </source>
</evidence>
<dbReference type="Proteomes" id="UP000254956">
    <property type="component" value="Unassembled WGS sequence"/>
</dbReference>
<organism evidence="2 3">
    <name type="scientific">Staphylococcus arlettae</name>
    <dbReference type="NCBI Taxonomy" id="29378"/>
    <lineage>
        <taxon>Bacteria</taxon>
        <taxon>Bacillati</taxon>
        <taxon>Bacillota</taxon>
        <taxon>Bacilli</taxon>
        <taxon>Bacillales</taxon>
        <taxon>Staphylococcaceae</taxon>
        <taxon>Staphylococcus</taxon>
    </lineage>
</organism>
<feature type="coiled-coil region" evidence="1">
    <location>
        <begin position="167"/>
        <end position="197"/>
    </location>
</feature>
<proteinExistence type="predicted"/>
<gene>
    <name evidence="2" type="ORF">NCTC12413_01063</name>
</gene>
<name>A0A380CAU8_9STAP</name>
<accession>A0A380CAU8</accession>
<keyword evidence="1" id="KW-0175">Coiled coil</keyword>
<dbReference type="EMBL" id="UGZE01000001">
    <property type="protein sequence ID" value="SUJ16705.1"/>
    <property type="molecule type" value="Genomic_DNA"/>
</dbReference>
<dbReference type="RefSeq" id="WP_103388798.1">
    <property type="nucleotide sequence ID" value="NZ_PPQB01000029.1"/>
</dbReference>
<protein>
    <submittedName>
        <fullName evidence="2">Uncharacterized protein</fullName>
    </submittedName>
</protein>
<evidence type="ECO:0000313" key="3">
    <source>
        <dbReference type="Proteomes" id="UP000254956"/>
    </source>
</evidence>
<evidence type="ECO:0000313" key="2">
    <source>
        <dbReference type="EMBL" id="SUJ16705.1"/>
    </source>
</evidence>
<sequence>MIYKGKEMTFKELSKMTGIKEPTLTNRYQRGLRDDELTDNGPYHRGPLYINGVAHKPTNEDKKILRNNRLNKQDVQDRLDEGWDYRQAIELSHLYVMKDGGIHLRVETKDAIHYVPESRVRDLEIDGLSQSKLIKNLKSGNTLEKIVNDFYESEGVNITQGATKYVIQDRLRENRKRERELEKQRKEQERLQMIENAKVRGKWFEHLAANDIFPKKVAR</sequence>